<evidence type="ECO:0000256" key="1">
    <source>
        <dbReference type="SAM" id="MobiDB-lite"/>
    </source>
</evidence>
<dbReference type="Pfam" id="PF02992">
    <property type="entry name" value="Transposase_21"/>
    <property type="match status" value="1"/>
</dbReference>
<name>A0A8H7H4I1_9AGAM</name>
<sequence>MFCMEEYPQINNTIGYNTYDPKGNTLDDDDRSDYSRGSWYWVATPLPSPPLPPPKHESGLSEPNNDGFQNIDTKDYREYKQWYAEDNIYEDSEMLAETLTNEEVDSIIMLAIRQFGSVTQNNYEQIQYSYQHKLQLMSTQRLRTRIAALSGVEPENVDCCLNVCHAFTGQYAKEDVCSKCNEPREMNDFFNSSRYNKLLHTNIVIDGDDTGVPHFPGKHNIALAIMTDGVQIFDQGSTETNTCWPIMAQNLNLPLEEQAQMRNLIPLGVIPGPNKPKDFDSFLVPLVNKFIKLAKGIEVYNTMNGKTITLRVHPTIISGDMQAIKYLMNFKGPNAQVPCRECLIVGCYHQGRKTYYVPLAEPLHADSTSVQLRIMETARVGLADDLRKKYGICGPSILDCIPSLSRPASYPHEFMHLFLLNHGPALFSLWTNTHSGISDSGRKQYLILHSNLVLIGTKTVGATNLIPAKRIKQLKEEVIEYVEEFEEYYYQYDYDCLSVCRLTLHALLHIADDVLRCGPVWVAWSFSIERYCREIVGCAKSKVLAATAYRFSAIRRAMLFGKSTAPVKSTAMEKIYKEYPKTILRKPRLPGFPLIVDPLLPYGRRDSSFIRYEFEMDANENYPNRDIEMVEAFGYGRLDFIIALTLPPSRKFKLDDPKLHILAHVTEAKGAEGDARTEPVSFTQLGQSVILDVSSVKHVVGRVYTTGVKRSGEWYIIDRSSGVCETAFRPAEQVYEDED</sequence>
<dbReference type="InterPro" id="IPR004242">
    <property type="entry name" value="Transposase_21"/>
</dbReference>
<feature type="region of interest" description="Disordered" evidence="1">
    <location>
        <begin position="50"/>
        <end position="71"/>
    </location>
</feature>
<feature type="compositionally biased region" description="Polar residues" evidence="1">
    <location>
        <begin position="61"/>
        <end position="71"/>
    </location>
</feature>
<evidence type="ECO:0000313" key="3">
    <source>
        <dbReference type="Proteomes" id="UP000650582"/>
    </source>
</evidence>
<comment type="caution">
    <text evidence="2">The sequence shown here is derived from an EMBL/GenBank/DDBJ whole genome shotgun (WGS) entry which is preliminary data.</text>
</comment>
<dbReference type="AlphaFoldDB" id="A0A8H7H4I1"/>
<dbReference type="Proteomes" id="UP000650582">
    <property type="component" value="Unassembled WGS sequence"/>
</dbReference>
<protein>
    <submittedName>
        <fullName evidence="2">Transposase family tnp2</fullName>
    </submittedName>
</protein>
<gene>
    <name evidence="2" type="ORF">RHS04_06699</name>
</gene>
<evidence type="ECO:0000313" key="2">
    <source>
        <dbReference type="EMBL" id="KAF8675494.1"/>
    </source>
</evidence>
<proteinExistence type="predicted"/>
<organism evidence="2 3">
    <name type="scientific">Rhizoctonia solani</name>
    <dbReference type="NCBI Taxonomy" id="456999"/>
    <lineage>
        <taxon>Eukaryota</taxon>
        <taxon>Fungi</taxon>
        <taxon>Dikarya</taxon>
        <taxon>Basidiomycota</taxon>
        <taxon>Agaricomycotina</taxon>
        <taxon>Agaricomycetes</taxon>
        <taxon>Cantharellales</taxon>
        <taxon>Ceratobasidiaceae</taxon>
        <taxon>Rhizoctonia</taxon>
    </lineage>
</organism>
<reference evidence="2" key="1">
    <citation type="submission" date="2020-09" db="EMBL/GenBank/DDBJ databases">
        <title>Comparative genome analyses of four rice-infecting Rhizoctonia solani isolates reveal extensive enrichment of homogalacturonan modification genes.</title>
        <authorList>
            <person name="Lee D.-Y."/>
            <person name="Jeon J."/>
            <person name="Kim K.-T."/>
            <person name="Cheong K."/>
            <person name="Song H."/>
            <person name="Choi G."/>
            <person name="Ko J."/>
            <person name="Opiyo S.O."/>
            <person name="Zuo S."/>
            <person name="Madhav S."/>
            <person name="Lee Y.-H."/>
            <person name="Wang G.-L."/>
        </authorList>
    </citation>
    <scope>NUCLEOTIDE SEQUENCE</scope>
    <source>
        <strain evidence="2">AG1-IA YN-7</strain>
    </source>
</reference>
<dbReference type="EMBL" id="JACYCC010000102">
    <property type="protein sequence ID" value="KAF8675494.1"/>
    <property type="molecule type" value="Genomic_DNA"/>
</dbReference>
<accession>A0A8H7H4I1</accession>